<protein>
    <recommendedName>
        <fullName evidence="7">Putative 4-hydroxy-4-methyl-2-oxoglutarate aldolase</fullName>
        <ecNumber evidence="6">4.1.1.112</ecNumber>
        <ecNumber evidence="5">4.1.3.17</ecNumber>
    </recommendedName>
    <alternativeName>
        <fullName evidence="11">Oxaloacetate decarboxylase</fullName>
    </alternativeName>
    <alternativeName>
        <fullName evidence="9">Regulator of ribonuclease activity homolog</fullName>
    </alternativeName>
    <alternativeName>
        <fullName evidence="10">RraA-like protein</fullName>
    </alternativeName>
</protein>
<dbReference type="RefSeq" id="WP_184883022.1">
    <property type="nucleotide sequence ID" value="NZ_BAAAHD010000030.1"/>
</dbReference>
<dbReference type="AlphaFoldDB" id="A0A7W7ICD2"/>
<dbReference type="GO" id="GO:0047443">
    <property type="term" value="F:4-hydroxy-4-methyl-2-oxoglutarate aldolase activity"/>
    <property type="evidence" value="ECO:0007669"/>
    <property type="project" value="UniProtKB-EC"/>
</dbReference>
<proteinExistence type="inferred from homology"/>
<dbReference type="GO" id="GO:0046872">
    <property type="term" value="F:metal ion binding"/>
    <property type="evidence" value="ECO:0007669"/>
    <property type="project" value="UniProtKB-KW"/>
</dbReference>
<evidence type="ECO:0000256" key="8">
    <source>
        <dbReference type="ARBA" id="ARBA00025046"/>
    </source>
</evidence>
<dbReference type="Pfam" id="PF03737">
    <property type="entry name" value="RraA-like"/>
    <property type="match status" value="1"/>
</dbReference>
<feature type="binding site" evidence="13">
    <location>
        <position position="131"/>
    </location>
    <ligand>
        <name>substrate</name>
    </ligand>
</feature>
<comment type="similarity">
    <text evidence="3">Belongs to the class II aldolase/RraA-like family.</text>
</comment>
<dbReference type="EC" id="4.1.3.17" evidence="5"/>
<comment type="cofactor">
    <cofactor evidence="2">
        <name>a divalent metal cation</name>
        <dbReference type="ChEBI" id="CHEBI:60240"/>
    </cofactor>
</comment>
<dbReference type="EMBL" id="BAAAHD010000030">
    <property type="protein sequence ID" value="GAA0570381.1"/>
    <property type="molecule type" value="Genomic_DNA"/>
</dbReference>
<dbReference type="CDD" id="cd16841">
    <property type="entry name" value="RraA_family"/>
    <property type="match status" value="1"/>
</dbReference>
<evidence type="ECO:0000256" key="13">
    <source>
        <dbReference type="PIRSR" id="PIRSR605493-1"/>
    </source>
</evidence>
<dbReference type="Proteomes" id="UP000549343">
    <property type="component" value="Unassembled WGS sequence"/>
</dbReference>
<dbReference type="Proteomes" id="UP001501427">
    <property type="component" value="Unassembled WGS sequence"/>
</dbReference>
<dbReference type="EC" id="4.1.1.112" evidence="6"/>
<dbReference type="SUPFAM" id="SSF89562">
    <property type="entry name" value="RraA-like"/>
    <property type="match status" value="1"/>
</dbReference>
<reference evidence="15 16" key="3">
    <citation type="submission" date="2020-08" db="EMBL/GenBank/DDBJ databases">
        <title>Sequencing the genomes of 1000 actinobacteria strains.</title>
        <authorList>
            <person name="Klenk H.-P."/>
        </authorList>
    </citation>
    <scope>NUCLEOTIDE SEQUENCE [LARGE SCALE GENOMIC DNA]</scope>
    <source>
        <strain evidence="15 16">DSM 44772</strain>
    </source>
</reference>
<evidence type="ECO:0000256" key="10">
    <source>
        <dbReference type="ARBA" id="ARBA00030169"/>
    </source>
</evidence>
<evidence type="ECO:0000256" key="2">
    <source>
        <dbReference type="ARBA" id="ARBA00001968"/>
    </source>
</evidence>
<evidence type="ECO:0000313" key="16">
    <source>
        <dbReference type="Proteomes" id="UP000549343"/>
    </source>
</evidence>
<evidence type="ECO:0000256" key="12">
    <source>
        <dbReference type="ARBA" id="ARBA00047973"/>
    </source>
</evidence>
<dbReference type="InterPro" id="IPR005493">
    <property type="entry name" value="RraA/RraA-like"/>
</dbReference>
<evidence type="ECO:0000256" key="9">
    <source>
        <dbReference type="ARBA" id="ARBA00029596"/>
    </source>
</evidence>
<dbReference type="GO" id="GO:0008948">
    <property type="term" value="F:oxaloacetate decarboxylase activity"/>
    <property type="evidence" value="ECO:0007669"/>
    <property type="project" value="UniProtKB-EC"/>
</dbReference>
<gene>
    <name evidence="15" type="ORF">F4557_002809</name>
    <name evidence="14" type="ORF">GCM10009546_36500</name>
</gene>
<organism evidence="15 16">
    <name type="scientific">Actinomadura livida</name>
    <dbReference type="NCBI Taxonomy" id="79909"/>
    <lineage>
        <taxon>Bacteria</taxon>
        <taxon>Bacillati</taxon>
        <taxon>Actinomycetota</taxon>
        <taxon>Actinomycetes</taxon>
        <taxon>Streptosporangiales</taxon>
        <taxon>Thermomonosporaceae</taxon>
        <taxon>Actinomadura</taxon>
    </lineage>
</organism>
<dbReference type="PANTHER" id="PTHR33254:SF4">
    <property type="entry name" value="4-HYDROXY-4-METHYL-2-OXOGLUTARATE ALDOLASE 3-RELATED"/>
    <property type="match status" value="1"/>
</dbReference>
<evidence type="ECO:0000256" key="5">
    <source>
        <dbReference type="ARBA" id="ARBA00012213"/>
    </source>
</evidence>
<name>A0A7W7ICD2_9ACTN</name>
<dbReference type="Gene3D" id="3.50.30.40">
    <property type="entry name" value="Ribonuclease E inhibitor RraA/RraA-like"/>
    <property type="match status" value="1"/>
</dbReference>
<comment type="function">
    <text evidence="8">Catalyzes the aldol cleavage of 4-hydroxy-4-methyl-2-oxoglutarate (HMG) into 2 molecules of pyruvate. Also contains a secondary oxaloacetate (OAA) decarboxylase activity due to the common pyruvate enolate transition state formed following C-C bond cleavage in the retro-aldol and decarboxylation reactions.</text>
</comment>
<evidence type="ECO:0000256" key="11">
    <source>
        <dbReference type="ARBA" id="ARBA00032305"/>
    </source>
</evidence>
<keyword evidence="13" id="KW-0479">Metal-binding</keyword>
<reference evidence="14" key="1">
    <citation type="journal article" date="2014" name="Int. J. Syst. Evol. Microbiol.">
        <title>Complete genome of a new Firmicutes species belonging to the dominant human colonic microbiota ('Ruminococcus bicirculans') reveals two chromosomes and a selective capacity to utilize plant glucans.</title>
        <authorList>
            <consortium name="NISC Comparative Sequencing Program"/>
            <person name="Wegmann U."/>
            <person name="Louis P."/>
            <person name="Goesmann A."/>
            <person name="Henrissat B."/>
            <person name="Duncan S.H."/>
            <person name="Flint H.J."/>
        </authorList>
    </citation>
    <scope>NUCLEOTIDE SEQUENCE</scope>
    <source>
        <strain evidence="14">JCM 10667</strain>
    </source>
</reference>
<reference evidence="14" key="4">
    <citation type="submission" date="2023-12" db="EMBL/GenBank/DDBJ databases">
        <authorList>
            <person name="Sun Q."/>
            <person name="Inoue M."/>
        </authorList>
    </citation>
    <scope>NUCLEOTIDE SEQUENCE</scope>
    <source>
        <strain evidence="14">JCM 10667</strain>
    </source>
</reference>
<comment type="catalytic activity">
    <reaction evidence="12">
        <text>oxaloacetate + H(+) = pyruvate + CO2</text>
        <dbReference type="Rhea" id="RHEA:15641"/>
        <dbReference type="ChEBI" id="CHEBI:15361"/>
        <dbReference type="ChEBI" id="CHEBI:15378"/>
        <dbReference type="ChEBI" id="CHEBI:16452"/>
        <dbReference type="ChEBI" id="CHEBI:16526"/>
        <dbReference type="EC" id="4.1.1.112"/>
    </reaction>
</comment>
<comment type="subunit">
    <text evidence="4">Homotrimer.</text>
</comment>
<evidence type="ECO:0000256" key="7">
    <source>
        <dbReference type="ARBA" id="ARBA00016549"/>
    </source>
</evidence>
<dbReference type="EMBL" id="JACHMV010000001">
    <property type="protein sequence ID" value="MBB4774391.1"/>
    <property type="molecule type" value="Genomic_DNA"/>
</dbReference>
<evidence type="ECO:0000256" key="3">
    <source>
        <dbReference type="ARBA" id="ARBA00008621"/>
    </source>
</evidence>
<accession>A0A7W7ICD2</accession>
<evidence type="ECO:0000313" key="15">
    <source>
        <dbReference type="EMBL" id="MBB4774391.1"/>
    </source>
</evidence>
<comment type="catalytic activity">
    <reaction evidence="1">
        <text>4-hydroxy-4-methyl-2-oxoglutarate = 2 pyruvate</text>
        <dbReference type="Rhea" id="RHEA:22748"/>
        <dbReference type="ChEBI" id="CHEBI:15361"/>
        <dbReference type="ChEBI" id="CHEBI:58276"/>
        <dbReference type="EC" id="4.1.3.17"/>
    </reaction>
</comment>
<keyword evidence="17" id="KW-1185">Reference proteome</keyword>
<keyword evidence="13" id="KW-0460">Magnesium</keyword>
<sequence length="225" mass="23899">MSNDDTSDGAAGDTRDRFTQAAELGCAALVDAMGRVHRHRAHILPLTSPDPARPLFGPASTLAYLPYRDDLPQAETGFAELFYQALGAQPQGRVLVLSSGGYPDASHGGGTKLSRGDHQQIAGVLADGRLRDFTELRGYRFATWCRGEATRWGGDAVMPYAAGVAVEIAGVTITPGDYVYADTAGAVVIPAVSIDRVLAEAHAVEAEDARDAEEIRTEKAADFRP</sequence>
<evidence type="ECO:0000256" key="6">
    <source>
        <dbReference type="ARBA" id="ARBA00012947"/>
    </source>
</evidence>
<comment type="cofactor">
    <cofactor evidence="13">
        <name>Mg(2+)</name>
        <dbReference type="ChEBI" id="CHEBI:18420"/>
    </cofactor>
</comment>
<evidence type="ECO:0000256" key="1">
    <source>
        <dbReference type="ARBA" id="ARBA00001342"/>
    </source>
</evidence>
<feature type="binding site" evidence="13">
    <location>
        <position position="132"/>
    </location>
    <ligand>
        <name>Mg(2+)</name>
        <dbReference type="ChEBI" id="CHEBI:18420"/>
    </ligand>
</feature>
<reference evidence="17" key="2">
    <citation type="journal article" date="2019" name="Int. J. Syst. Evol. Microbiol.">
        <title>The Global Catalogue of Microorganisms (GCM) 10K type strain sequencing project: providing services to taxonomists for standard genome sequencing and annotation.</title>
        <authorList>
            <consortium name="The Broad Institute Genomics Platform"/>
            <consortium name="The Broad Institute Genome Sequencing Center for Infectious Disease"/>
            <person name="Wu L."/>
            <person name="Ma J."/>
        </authorList>
    </citation>
    <scope>NUCLEOTIDE SEQUENCE [LARGE SCALE GENOMIC DNA]</scope>
    <source>
        <strain evidence="17">JCM 10667</strain>
    </source>
</reference>
<evidence type="ECO:0000313" key="17">
    <source>
        <dbReference type="Proteomes" id="UP001501427"/>
    </source>
</evidence>
<dbReference type="InterPro" id="IPR036704">
    <property type="entry name" value="RraA/RraA-like_sf"/>
</dbReference>
<evidence type="ECO:0000256" key="4">
    <source>
        <dbReference type="ARBA" id="ARBA00011233"/>
    </source>
</evidence>
<evidence type="ECO:0000313" key="14">
    <source>
        <dbReference type="EMBL" id="GAA0570381.1"/>
    </source>
</evidence>
<dbReference type="PANTHER" id="PTHR33254">
    <property type="entry name" value="4-HYDROXY-4-METHYL-2-OXOGLUTARATE ALDOLASE 3-RELATED"/>
    <property type="match status" value="1"/>
</dbReference>
<comment type="caution">
    <text evidence="15">The sequence shown here is derived from an EMBL/GenBank/DDBJ whole genome shotgun (WGS) entry which is preliminary data.</text>
</comment>